<reference evidence="4 5" key="1">
    <citation type="journal article" date="2020" name="Sci. Rep.">
        <title>A novel cyanobacterial geosmin producer, revising GeoA distribution and dispersion patterns in Bacteria.</title>
        <authorList>
            <person name="Churro C."/>
            <person name="Semedo-Aguiar A.P."/>
            <person name="Silva A.D."/>
            <person name="Pereira-Leal J.B."/>
            <person name="Leite R.B."/>
        </authorList>
    </citation>
    <scope>NUCLEOTIDE SEQUENCE [LARGE SCALE GENOMIC DNA]</scope>
    <source>
        <strain evidence="4 5">IPMA8</strain>
    </source>
</reference>
<dbReference type="SUPFAM" id="SSF53850">
    <property type="entry name" value="Periplasmic binding protein-like II"/>
    <property type="match status" value="1"/>
</dbReference>
<feature type="domain" description="PBP" evidence="3">
    <location>
        <begin position="36"/>
        <end position="273"/>
    </location>
</feature>
<dbReference type="PANTHER" id="PTHR30570">
    <property type="entry name" value="PERIPLASMIC PHOSPHATE BINDING COMPONENT OF PHOSPHATE ABC TRANSPORTER"/>
    <property type="match status" value="1"/>
</dbReference>
<evidence type="ECO:0000313" key="4">
    <source>
        <dbReference type="EMBL" id="NQE34538.1"/>
    </source>
</evidence>
<sequence>MKPNLVTVALSAIVLLGLPSCSTTTSSATTTTAPTTAATQTQTSIKVGASSSTLGLIKVLQTNYEASAKNVKITNLEPGQSENIIDGVKQTLVDVGAISRTLKPEENDGTLESRDVAHDALLVATNSSVTGVKNLTTEDIKGIYSGTITNWKELGGTDAKIVLLDRPEDESAKRLLRKYYLGADLKNSLEAVVFRKEGELIEAIQSTPYSIGTFSLAHAISDKLPVNRLSLDGVEPTRENVKAGKYPMVRTISILWHKKPSEATQALLEYISSPPGINAMEQSGFISVTQSAKN</sequence>
<gene>
    <name evidence="4" type="primary">pstS_2</name>
    <name evidence="4" type="ORF">E5S67_02264</name>
</gene>
<name>A0ABX2CWM3_9CYAN</name>
<evidence type="ECO:0000313" key="5">
    <source>
        <dbReference type="Proteomes" id="UP000702425"/>
    </source>
</evidence>
<evidence type="ECO:0000259" key="3">
    <source>
        <dbReference type="Pfam" id="PF12849"/>
    </source>
</evidence>
<proteinExistence type="predicted"/>
<dbReference type="PANTHER" id="PTHR30570:SF1">
    <property type="entry name" value="PHOSPHATE-BINDING PROTEIN PSTS"/>
    <property type="match status" value="1"/>
</dbReference>
<comment type="caution">
    <text evidence="4">The sequence shown here is derived from an EMBL/GenBank/DDBJ whole genome shotgun (WGS) entry which is preliminary data.</text>
</comment>
<dbReference type="Gene3D" id="3.40.190.10">
    <property type="entry name" value="Periplasmic binding protein-like II"/>
    <property type="match status" value="2"/>
</dbReference>
<dbReference type="InterPro" id="IPR024370">
    <property type="entry name" value="PBP_domain"/>
</dbReference>
<dbReference type="RefSeq" id="WP_172187172.1">
    <property type="nucleotide sequence ID" value="NZ_CAWPPK010000245.1"/>
</dbReference>
<dbReference type="EMBL" id="SRRZ01000033">
    <property type="protein sequence ID" value="NQE34538.1"/>
    <property type="molecule type" value="Genomic_DNA"/>
</dbReference>
<keyword evidence="5" id="KW-1185">Reference proteome</keyword>
<evidence type="ECO:0000256" key="1">
    <source>
        <dbReference type="ARBA" id="ARBA00022729"/>
    </source>
</evidence>
<dbReference type="InterPro" id="IPR050811">
    <property type="entry name" value="Phosphate_ABC_transporter"/>
</dbReference>
<keyword evidence="1 2" id="KW-0732">Signal</keyword>
<protein>
    <submittedName>
        <fullName evidence="4">Phosphate-binding protein PstS</fullName>
    </submittedName>
</protein>
<accession>A0ABX2CWM3</accession>
<dbReference type="Proteomes" id="UP000702425">
    <property type="component" value="Unassembled WGS sequence"/>
</dbReference>
<feature type="chain" id="PRO_5046089947" evidence="2">
    <location>
        <begin position="28"/>
        <end position="294"/>
    </location>
</feature>
<evidence type="ECO:0000256" key="2">
    <source>
        <dbReference type="SAM" id="SignalP"/>
    </source>
</evidence>
<feature type="signal peptide" evidence="2">
    <location>
        <begin position="1"/>
        <end position="27"/>
    </location>
</feature>
<organism evidence="4 5">
    <name type="scientific">Microcoleus asticus IPMA8</name>
    <dbReference type="NCBI Taxonomy" id="2563858"/>
    <lineage>
        <taxon>Bacteria</taxon>
        <taxon>Bacillati</taxon>
        <taxon>Cyanobacteriota</taxon>
        <taxon>Cyanophyceae</taxon>
        <taxon>Oscillatoriophycideae</taxon>
        <taxon>Oscillatoriales</taxon>
        <taxon>Microcoleaceae</taxon>
        <taxon>Microcoleus</taxon>
        <taxon>Microcoleus asticus</taxon>
    </lineage>
</organism>
<dbReference type="Pfam" id="PF12849">
    <property type="entry name" value="PBP_like_2"/>
    <property type="match status" value="1"/>
</dbReference>